<evidence type="ECO:0008006" key="3">
    <source>
        <dbReference type="Google" id="ProtNLM"/>
    </source>
</evidence>
<dbReference type="InterPro" id="IPR011009">
    <property type="entry name" value="Kinase-like_dom_sf"/>
</dbReference>
<comment type="caution">
    <text evidence="1">The sequence shown here is derived from an EMBL/GenBank/DDBJ whole genome shotgun (WGS) entry which is preliminary data.</text>
</comment>
<reference evidence="1 2" key="1">
    <citation type="journal article" date="2022" name="Nat. Genet.">
        <title>Improved pea reference genome and pan-genome highlight genomic features and evolutionary characteristics.</title>
        <authorList>
            <person name="Yang T."/>
            <person name="Liu R."/>
            <person name="Luo Y."/>
            <person name="Hu S."/>
            <person name="Wang D."/>
            <person name="Wang C."/>
            <person name="Pandey M.K."/>
            <person name="Ge S."/>
            <person name="Xu Q."/>
            <person name="Li N."/>
            <person name="Li G."/>
            <person name="Huang Y."/>
            <person name="Saxena R.K."/>
            <person name="Ji Y."/>
            <person name="Li M."/>
            <person name="Yan X."/>
            <person name="He Y."/>
            <person name="Liu Y."/>
            <person name="Wang X."/>
            <person name="Xiang C."/>
            <person name="Varshney R.K."/>
            <person name="Ding H."/>
            <person name="Gao S."/>
            <person name="Zong X."/>
        </authorList>
    </citation>
    <scope>NUCLEOTIDE SEQUENCE [LARGE SCALE GENOMIC DNA]</scope>
    <source>
        <strain evidence="1 2">cv. Zhongwan 6</strain>
    </source>
</reference>
<accession>A0A9D4X3X7</accession>
<dbReference type="Proteomes" id="UP001058974">
    <property type="component" value="Chromosome 5"/>
</dbReference>
<dbReference type="SUPFAM" id="SSF56112">
    <property type="entry name" value="Protein kinase-like (PK-like)"/>
    <property type="match status" value="1"/>
</dbReference>
<dbReference type="AlphaFoldDB" id="A0A9D4X3X7"/>
<name>A0A9D4X3X7_PEA</name>
<gene>
    <name evidence="1" type="ORF">KIW84_058435</name>
</gene>
<dbReference type="Gene3D" id="1.10.510.10">
    <property type="entry name" value="Transferase(Phosphotransferase) domain 1"/>
    <property type="match status" value="1"/>
</dbReference>
<sequence>MLTCKKHNYSKKRTAAHVPPEVLNSSPATFGNDLWALGCTLYQMLSGTSPSKNFLGRCCDEAKIWRPSLGPKSCPDFEVIRSYWPLTGLEQFRSGTQNPQPSCYKSFTASEKNLEATLCGENPRASSRRRLDEDFSEGEAGEFDSLSFDVNFVLLSSLHDSLVFDIRYEAFCVCNWGKEEIGFGVGRDFGFLKEMR</sequence>
<evidence type="ECO:0000313" key="1">
    <source>
        <dbReference type="EMBL" id="KAI5414298.1"/>
    </source>
</evidence>
<proteinExistence type="predicted"/>
<evidence type="ECO:0000313" key="2">
    <source>
        <dbReference type="Proteomes" id="UP001058974"/>
    </source>
</evidence>
<organism evidence="1 2">
    <name type="scientific">Pisum sativum</name>
    <name type="common">Garden pea</name>
    <name type="synonym">Lathyrus oleraceus</name>
    <dbReference type="NCBI Taxonomy" id="3888"/>
    <lineage>
        <taxon>Eukaryota</taxon>
        <taxon>Viridiplantae</taxon>
        <taxon>Streptophyta</taxon>
        <taxon>Embryophyta</taxon>
        <taxon>Tracheophyta</taxon>
        <taxon>Spermatophyta</taxon>
        <taxon>Magnoliopsida</taxon>
        <taxon>eudicotyledons</taxon>
        <taxon>Gunneridae</taxon>
        <taxon>Pentapetalae</taxon>
        <taxon>rosids</taxon>
        <taxon>fabids</taxon>
        <taxon>Fabales</taxon>
        <taxon>Fabaceae</taxon>
        <taxon>Papilionoideae</taxon>
        <taxon>50 kb inversion clade</taxon>
        <taxon>NPAAA clade</taxon>
        <taxon>Hologalegina</taxon>
        <taxon>IRL clade</taxon>
        <taxon>Fabeae</taxon>
        <taxon>Lathyrus</taxon>
    </lineage>
</organism>
<protein>
    <recommendedName>
        <fullName evidence="3">Protein kinase domain-containing protein</fullName>
    </recommendedName>
</protein>
<dbReference type="Gramene" id="Psat05G0843500-T1">
    <property type="protein sequence ID" value="KAI5414298.1"/>
    <property type="gene ID" value="KIW84_058435"/>
</dbReference>
<keyword evidence="2" id="KW-1185">Reference proteome</keyword>
<dbReference type="EMBL" id="JAMSHJ010000005">
    <property type="protein sequence ID" value="KAI5414298.1"/>
    <property type="molecule type" value="Genomic_DNA"/>
</dbReference>